<protein>
    <recommendedName>
        <fullName evidence="3">Major facilitator superfamily (MFS) profile domain-containing protein</fullName>
    </recommendedName>
</protein>
<gene>
    <name evidence="2" type="ORF">SDC9_192210</name>
</gene>
<proteinExistence type="predicted"/>
<keyword evidence="1" id="KW-0472">Membrane</keyword>
<comment type="caution">
    <text evidence="2">The sequence shown here is derived from an EMBL/GenBank/DDBJ whole genome shotgun (WGS) entry which is preliminary data.</text>
</comment>
<keyword evidence="1" id="KW-1133">Transmembrane helix</keyword>
<dbReference type="AlphaFoldDB" id="A0A645I028"/>
<reference evidence="2" key="1">
    <citation type="submission" date="2019-08" db="EMBL/GenBank/DDBJ databases">
        <authorList>
            <person name="Kucharzyk K."/>
            <person name="Murdoch R.W."/>
            <person name="Higgins S."/>
            <person name="Loffler F."/>
        </authorList>
    </citation>
    <scope>NUCLEOTIDE SEQUENCE</scope>
</reference>
<evidence type="ECO:0000256" key="1">
    <source>
        <dbReference type="SAM" id="Phobius"/>
    </source>
</evidence>
<sequence length="66" mass="6996">MSAVLPIIFGAGHTLGPIGMGKILNFTSIAGGWKLVGIICIIASAIMLSLEAWERKAHYTVVEEAK</sequence>
<keyword evidence="1" id="KW-0812">Transmembrane</keyword>
<dbReference type="EMBL" id="VSSQ01103921">
    <property type="protein sequence ID" value="MPN44645.1"/>
    <property type="molecule type" value="Genomic_DNA"/>
</dbReference>
<accession>A0A645I028</accession>
<name>A0A645I028_9ZZZZ</name>
<evidence type="ECO:0008006" key="3">
    <source>
        <dbReference type="Google" id="ProtNLM"/>
    </source>
</evidence>
<organism evidence="2">
    <name type="scientific">bioreactor metagenome</name>
    <dbReference type="NCBI Taxonomy" id="1076179"/>
    <lineage>
        <taxon>unclassified sequences</taxon>
        <taxon>metagenomes</taxon>
        <taxon>ecological metagenomes</taxon>
    </lineage>
</organism>
<feature type="transmembrane region" description="Helical" evidence="1">
    <location>
        <begin position="30"/>
        <end position="50"/>
    </location>
</feature>
<evidence type="ECO:0000313" key="2">
    <source>
        <dbReference type="EMBL" id="MPN44645.1"/>
    </source>
</evidence>